<reference evidence="2 3" key="2">
    <citation type="submission" date="2020-07" db="EMBL/GenBank/DDBJ databases">
        <title>Genome assembly of wild tea tree DASZ reveals pedigree and selection history of tea varieties.</title>
        <authorList>
            <person name="Zhang W."/>
        </authorList>
    </citation>
    <scope>NUCLEOTIDE SEQUENCE [LARGE SCALE GENOMIC DNA]</scope>
    <source>
        <strain evidence="3">cv. G240</strain>
        <tissue evidence="2">Leaf</tissue>
    </source>
</reference>
<evidence type="ECO:0000256" key="1">
    <source>
        <dbReference type="SAM" id="MobiDB-lite"/>
    </source>
</evidence>
<feature type="compositionally biased region" description="Basic and acidic residues" evidence="1">
    <location>
        <begin position="89"/>
        <end position="134"/>
    </location>
</feature>
<protein>
    <submittedName>
        <fullName evidence="2">Uncharacterized protein</fullName>
    </submittedName>
</protein>
<gene>
    <name evidence="2" type="ORF">HYC85_027706</name>
</gene>
<feature type="region of interest" description="Disordered" evidence="1">
    <location>
        <begin position="88"/>
        <end position="140"/>
    </location>
</feature>
<sequence>MWVEYTSAATPTILLSPSPIDGSSMKSLMGLCAMVVREREAPVVDGSCNGLDEMGCYERDHQIYISLFPHCLSSHLCYCENTRTNMRKAKGEKSTVAREGGKEKRDKEEGSISPERERERERRVPAVGERRPEDTSEISIAVDPVNLPSAVGGGEVGGLVAMESLLRKREKVEIGCSGGETQRQKR</sequence>
<organism evidence="2 3">
    <name type="scientific">Camellia sinensis</name>
    <name type="common">Tea plant</name>
    <name type="synonym">Thea sinensis</name>
    <dbReference type="NCBI Taxonomy" id="4442"/>
    <lineage>
        <taxon>Eukaryota</taxon>
        <taxon>Viridiplantae</taxon>
        <taxon>Streptophyta</taxon>
        <taxon>Embryophyta</taxon>
        <taxon>Tracheophyta</taxon>
        <taxon>Spermatophyta</taxon>
        <taxon>Magnoliopsida</taxon>
        <taxon>eudicotyledons</taxon>
        <taxon>Gunneridae</taxon>
        <taxon>Pentapetalae</taxon>
        <taxon>asterids</taxon>
        <taxon>Ericales</taxon>
        <taxon>Theaceae</taxon>
        <taxon>Camellia</taxon>
    </lineage>
</organism>
<comment type="caution">
    <text evidence="2">The sequence shown here is derived from an EMBL/GenBank/DDBJ whole genome shotgun (WGS) entry which is preliminary data.</text>
</comment>
<reference evidence="3" key="1">
    <citation type="journal article" date="2020" name="Nat. Commun.">
        <title>Genome assembly of wild tea tree DASZ reveals pedigree and selection history of tea varieties.</title>
        <authorList>
            <person name="Zhang W."/>
            <person name="Zhang Y."/>
            <person name="Qiu H."/>
            <person name="Guo Y."/>
            <person name="Wan H."/>
            <person name="Zhang X."/>
            <person name="Scossa F."/>
            <person name="Alseekh S."/>
            <person name="Zhang Q."/>
            <person name="Wang P."/>
            <person name="Xu L."/>
            <person name="Schmidt M.H."/>
            <person name="Jia X."/>
            <person name="Li D."/>
            <person name="Zhu A."/>
            <person name="Guo F."/>
            <person name="Chen W."/>
            <person name="Ni D."/>
            <person name="Usadel B."/>
            <person name="Fernie A.R."/>
            <person name="Wen W."/>
        </authorList>
    </citation>
    <scope>NUCLEOTIDE SEQUENCE [LARGE SCALE GENOMIC DNA]</scope>
    <source>
        <strain evidence="3">cv. G240</strain>
    </source>
</reference>
<keyword evidence="3" id="KW-1185">Reference proteome</keyword>
<accession>A0A7J7FT49</accession>
<evidence type="ECO:0000313" key="2">
    <source>
        <dbReference type="EMBL" id="KAF5931535.1"/>
    </source>
</evidence>
<proteinExistence type="predicted"/>
<name>A0A7J7FT49_CAMSI</name>
<dbReference type="AlphaFoldDB" id="A0A7J7FT49"/>
<evidence type="ECO:0000313" key="3">
    <source>
        <dbReference type="Proteomes" id="UP000593564"/>
    </source>
</evidence>
<dbReference type="Proteomes" id="UP000593564">
    <property type="component" value="Unassembled WGS sequence"/>
</dbReference>
<dbReference type="EMBL" id="JACBKZ010000014">
    <property type="protein sequence ID" value="KAF5931535.1"/>
    <property type="molecule type" value="Genomic_DNA"/>
</dbReference>